<accession>A0A157RLW8</accession>
<organism evidence="2 3">
    <name type="scientific">Bordetella ansorpii</name>
    <dbReference type="NCBI Taxonomy" id="288768"/>
    <lineage>
        <taxon>Bacteria</taxon>
        <taxon>Pseudomonadati</taxon>
        <taxon>Pseudomonadota</taxon>
        <taxon>Betaproteobacteria</taxon>
        <taxon>Burkholderiales</taxon>
        <taxon>Alcaligenaceae</taxon>
        <taxon>Bordetella</taxon>
    </lineage>
</organism>
<dbReference type="AlphaFoldDB" id="A0A157RLW8"/>
<name>A0A157RLW8_9BORD</name>
<gene>
    <name evidence="2" type="ORF">SAMEA1982600_05197</name>
</gene>
<evidence type="ECO:0000313" key="3">
    <source>
        <dbReference type="Proteomes" id="UP000077037"/>
    </source>
</evidence>
<sequence length="191" mass="20911">MSELLSWIEGHPGVAAWVQAAGAILAIVVGFWHAARSRRHEREAAEERAWNEKYEHKETVHRLALNAYEAIKDVPGTAAELPGTARDALMNLALVARLNGAARALDAIDLKAINDARLLDALALLRASVEAMQAIAGGLRSAVNDIRFDALWQIQAKTIDQHQAIANRAWGVVSMHTAAYLDSRKSRRVPL</sequence>
<dbReference type="OrthoDB" id="7560349at2"/>
<keyword evidence="1" id="KW-0812">Transmembrane</keyword>
<evidence type="ECO:0000313" key="2">
    <source>
        <dbReference type="EMBL" id="SAI58992.1"/>
    </source>
</evidence>
<keyword evidence="1" id="KW-1133">Transmembrane helix</keyword>
<reference evidence="2 3" key="1">
    <citation type="submission" date="2016-03" db="EMBL/GenBank/DDBJ databases">
        <authorList>
            <consortium name="Pathogen Informatics"/>
        </authorList>
    </citation>
    <scope>NUCLEOTIDE SEQUENCE [LARGE SCALE GENOMIC DNA]</scope>
    <source>
        <strain evidence="2 3">NCTC13364</strain>
    </source>
</reference>
<proteinExistence type="predicted"/>
<dbReference type="RefSeq" id="WP_066420926.1">
    <property type="nucleotide sequence ID" value="NZ_FKBS01000029.1"/>
</dbReference>
<dbReference type="EMBL" id="FKBS01000029">
    <property type="protein sequence ID" value="SAI58992.1"/>
    <property type="molecule type" value="Genomic_DNA"/>
</dbReference>
<dbReference type="Proteomes" id="UP000077037">
    <property type="component" value="Unassembled WGS sequence"/>
</dbReference>
<feature type="transmembrane region" description="Helical" evidence="1">
    <location>
        <begin position="14"/>
        <end position="32"/>
    </location>
</feature>
<keyword evidence="1" id="KW-0472">Membrane</keyword>
<evidence type="ECO:0000256" key="1">
    <source>
        <dbReference type="SAM" id="Phobius"/>
    </source>
</evidence>
<protein>
    <submittedName>
        <fullName evidence="2">Uncharacterized protein</fullName>
    </submittedName>
</protein>